<sequence length="1298" mass="146965">MDLPDCPPGAEGYEDTVVEMPKKPDAEENCTKVEQEFQEYLNSQKVVLENGESRCMVERRGRDAAGKWVYMCYPCSAICNGETVLQTHILGKKHKHNMSTRQVWPKEIFNSHAFNQKKNAGATDKKQPPREAEHAQSLTTNCKYDKYKNIPCELQDAMNDVKVPMLGVEYLIEFPPEQAHYKSSYLCTLCNKYAHPRTIINHMICFRHRYNYLKRHYVKATSLVAPYWPHLKYREGVTVVITRLAKRIEDTYGRMRPLHIDKDEFEKEKDAILQWIYQDHHFSENNGATFEEVVDVDLITTLQKNPEPEPEKSASVNNGMSKAMRKSNRNFEARDPSPPKVAAPSKPLFNNFMRSAGRQERRAGSVDSLSDISDDLKDDQVDLYKDTYSKKNKAEIVPKSRYEPYPPPQRSGSPHPRYVKQASDSRRSPDAQKQSKARPSNYEYKVKLAQEQSIAAEASAKKTFAYHEKNPEKHPMYPEEWKKFWNRRYKEIQAEGKDPSKHDFKPEWIQFWTKRMKEIHEDDLRIIVAEVYRKLCLTPPPMNKKEEISPELKRRSPEVKRRSPDPKWRLNTKSRRSPDVKRREARRRTPERRRSSERRRSPDYRRDYRKERKSPHHHHSPPRRRTPSRLHQTRSRSPHYRGSRSPLSRRAGAHAPRNRSPQRHSPERVTPSMQTVLISDDELKADDGLSPWNSADEMGSPQRSCAGSVTSRASRAHHAPLASAELGSTDNVVATLRLLVALEDHLGSLGPKVIDLLAEALKMEKEKANSSEELLVRESAVVLLETAKEKLKGAAQAGLVPPAAAAAVRAAVVRVAATLHDADRRQRREKNAQASTSTSTSKEAVKAAVPVVGVGEVDRAQIAQQMAAALVAQGKTDVSSAELAQLVDAVIGMAEAKKRETQAVQHDAPRPLADAAPRAVHKATGAVSALQMLQSAYDENKDKSGKDDGADAMDGLSDSDLETLLKNFNELSAEEQHSLIAYLKKLEAREPQRVERLRQYVSAAVATAPKLDEEAPRDNIKPVTIESDDDDYTVEEVFKSAKQKVKEDQIRQEMEIVQKSLKESNPPSTELPKTSTILDLTKSLSSASDLLALVQASIQSQAPVAPPSIATTAEVVHSNTQPKSFGDLPETQQMFPQANNPPPNLHHNYTLNTSQLMQKQNYNMGNNQLTNQQGFIRSQNNPMNYGGNRNASNDNYNQPQWNVQSNNMQEQRGLRTQGQGSEQRGPPIQRQQHFDNNSYNPGGFNQGGNSNFYNNRPDFETRPLGSNQMYGNFNPQNNFRGRGHYGGPNRGRGRGGRY</sequence>
<keyword evidence="1" id="KW-0479">Metal-binding</keyword>
<reference evidence="6" key="2">
    <citation type="submission" date="2020-12" db="EMBL/GenBank/DDBJ databases">
        <authorList>
            <person name="Kanost M."/>
        </authorList>
    </citation>
    <scope>NUCLEOTIDE SEQUENCE</scope>
</reference>
<feature type="compositionally biased region" description="Polar residues" evidence="4">
    <location>
        <begin position="832"/>
        <end position="841"/>
    </location>
</feature>
<feature type="region of interest" description="Disordered" evidence="4">
    <location>
        <begin position="395"/>
        <end position="442"/>
    </location>
</feature>
<gene>
    <name evidence="6" type="ORF">O3G_MSEX012940</name>
</gene>
<keyword evidence="2" id="KW-0863">Zinc-finger</keyword>
<feature type="compositionally biased region" description="Basic and acidic residues" evidence="4">
    <location>
        <begin position="592"/>
        <end position="610"/>
    </location>
</feature>
<dbReference type="OrthoDB" id="5877502at2759"/>
<feature type="compositionally biased region" description="Basic and acidic residues" evidence="4">
    <location>
        <begin position="821"/>
        <end position="831"/>
    </location>
</feature>
<keyword evidence="7" id="KW-1185">Reference proteome</keyword>
<name>A0A922CYK0_MANSE</name>
<dbReference type="EMBL" id="JH668790">
    <property type="protein sequence ID" value="KAG6461928.1"/>
    <property type="molecule type" value="Genomic_DNA"/>
</dbReference>
<feature type="compositionally biased region" description="Polar residues" evidence="4">
    <location>
        <begin position="1177"/>
        <end position="1222"/>
    </location>
</feature>
<feature type="compositionally biased region" description="Polar residues" evidence="4">
    <location>
        <begin position="1229"/>
        <end position="1240"/>
    </location>
</feature>
<dbReference type="EMBL" id="JH668790">
    <property type="protein sequence ID" value="KAG6461929.1"/>
    <property type="molecule type" value="Genomic_DNA"/>
</dbReference>
<dbReference type="Proteomes" id="UP000791440">
    <property type="component" value="Unassembled WGS sequence"/>
</dbReference>
<organism evidence="6 7">
    <name type="scientific">Manduca sexta</name>
    <name type="common">Tobacco hawkmoth</name>
    <name type="synonym">Tobacco hornworm</name>
    <dbReference type="NCBI Taxonomy" id="7130"/>
    <lineage>
        <taxon>Eukaryota</taxon>
        <taxon>Metazoa</taxon>
        <taxon>Ecdysozoa</taxon>
        <taxon>Arthropoda</taxon>
        <taxon>Hexapoda</taxon>
        <taxon>Insecta</taxon>
        <taxon>Pterygota</taxon>
        <taxon>Neoptera</taxon>
        <taxon>Endopterygota</taxon>
        <taxon>Lepidoptera</taxon>
        <taxon>Glossata</taxon>
        <taxon>Ditrysia</taxon>
        <taxon>Bombycoidea</taxon>
        <taxon>Sphingidae</taxon>
        <taxon>Sphinginae</taxon>
        <taxon>Sphingini</taxon>
        <taxon>Manduca</taxon>
    </lineage>
</organism>
<feature type="compositionally biased region" description="Basic and acidic residues" evidence="4">
    <location>
        <begin position="123"/>
        <end position="134"/>
    </location>
</feature>
<dbReference type="SUPFAM" id="SSF57667">
    <property type="entry name" value="beta-beta-alpha zinc fingers"/>
    <property type="match status" value="1"/>
</dbReference>
<feature type="compositionally biased region" description="Polar residues" evidence="4">
    <location>
        <begin position="1264"/>
        <end position="1279"/>
    </location>
</feature>
<feature type="compositionally biased region" description="Polar residues" evidence="4">
    <location>
        <begin position="701"/>
        <end position="712"/>
    </location>
</feature>
<dbReference type="Pfam" id="PF12171">
    <property type="entry name" value="zf-C2H2_jaz"/>
    <property type="match status" value="1"/>
</dbReference>
<dbReference type="EMBL" id="JH668790">
    <property type="protein sequence ID" value="KAG6461930.1"/>
    <property type="molecule type" value="Genomic_DNA"/>
</dbReference>
<dbReference type="InterPro" id="IPR036236">
    <property type="entry name" value="Znf_C2H2_sf"/>
</dbReference>
<feature type="region of interest" description="Disordered" evidence="4">
    <location>
        <begin position="1177"/>
        <end position="1298"/>
    </location>
</feature>
<evidence type="ECO:0000259" key="5">
    <source>
        <dbReference type="Pfam" id="PF12171"/>
    </source>
</evidence>
<dbReference type="InterPro" id="IPR022755">
    <property type="entry name" value="Znf_C2H2_jaz"/>
</dbReference>
<feature type="compositionally biased region" description="Basic residues" evidence="4">
    <location>
        <begin position="611"/>
        <end position="642"/>
    </location>
</feature>
<feature type="region of interest" description="Disordered" evidence="4">
    <location>
        <begin position="1118"/>
        <end position="1145"/>
    </location>
</feature>
<accession>A0A922CYK0</accession>
<evidence type="ECO:0000256" key="2">
    <source>
        <dbReference type="ARBA" id="ARBA00022771"/>
    </source>
</evidence>
<feature type="region of interest" description="Disordered" evidence="4">
    <location>
        <begin position="118"/>
        <end position="137"/>
    </location>
</feature>
<evidence type="ECO:0000313" key="6">
    <source>
        <dbReference type="EMBL" id="KAG6461928.1"/>
    </source>
</evidence>
<evidence type="ECO:0000313" key="7">
    <source>
        <dbReference type="Proteomes" id="UP000791440"/>
    </source>
</evidence>
<keyword evidence="3" id="KW-0862">Zinc</keyword>
<feature type="region of interest" description="Disordered" evidence="4">
    <location>
        <begin position="821"/>
        <end position="842"/>
    </location>
</feature>
<evidence type="ECO:0000256" key="1">
    <source>
        <dbReference type="ARBA" id="ARBA00022723"/>
    </source>
</evidence>
<evidence type="ECO:0000256" key="3">
    <source>
        <dbReference type="ARBA" id="ARBA00022833"/>
    </source>
</evidence>
<feature type="compositionally biased region" description="Basic and acidic residues" evidence="4">
    <location>
        <begin position="543"/>
        <end position="568"/>
    </location>
</feature>
<feature type="domain" description="Zinc finger double-stranded RNA binding" evidence="5">
    <location>
        <begin position="70"/>
        <end position="95"/>
    </location>
</feature>
<dbReference type="GO" id="GO:0008270">
    <property type="term" value="F:zinc ion binding"/>
    <property type="evidence" value="ECO:0007669"/>
    <property type="project" value="UniProtKB-KW"/>
</dbReference>
<evidence type="ECO:0000256" key="4">
    <source>
        <dbReference type="SAM" id="MobiDB-lite"/>
    </source>
</evidence>
<proteinExistence type="predicted"/>
<protein>
    <recommendedName>
        <fullName evidence="5">Zinc finger double-stranded RNA binding domain-containing protein</fullName>
    </recommendedName>
</protein>
<reference evidence="6" key="1">
    <citation type="journal article" date="2016" name="Insect Biochem. Mol. Biol.">
        <title>Multifaceted biological insights from a draft genome sequence of the tobacco hornworm moth, Manduca sexta.</title>
        <authorList>
            <person name="Kanost M.R."/>
            <person name="Arrese E.L."/>
            <person name="Cao X."/>
            <person name="Chen Y.R."/>
            <person name="Chellapilla S."/>
            <person name="Goldsmith M.R."/>
            <person name="Grosse-Wilde E."/>
            <person name="Heckel D.G."/>
            <person name="Herndon N."/>
            <person name="Jiang H."/>
            <person name="Papanicolaou A."/>
            <person name="Qu J."/>
            <person name="Soulages J.L."/>
            <person name="Vogel H."/>
            <person name="Walters J."/>
            <person name="Waterhouse R.M."/>
            <person name="Ahn S.J."/>
            <person name="Almeida F.C."/>
            <person name="An C."/>
            <person name="Aqrawi P."/>
            <person name="Bretschneider A."/>
            <person name="Bryant W.B."/>
            <person name="Bucks S."/>
            <person name="Chao H."/>
            <person name="Chevignon G."/>
            <person name="Christen J.M."/>
            <person name="Clarke D.F."/>
            <person name="Dittmer N.T."/>
            <person name="Ferguson L.C.F."/>
            <person name="Garavelou S."/>
            <person name="Gordon K.H.J."/>
            <person name="Gunaratna R.T."/>
            <person name="Han Y."/>
            <person name="Hauser F."/>
            <person name="He Y."/>
            <person name="Heidel-Fischer H."/>
            <person name="Hirsh A."/>
            <person name="Hu Y."/>
            <person name="Jiang H."/>
            <person name="Kalra D."/>
            <person name="Klinner C."/>
            <person name="Konig C."/>
            <person name="Kovar C."/>
            <person name="Kroll A.R."/>
            <person name="Kuwar S.S."/>
            <person name="Lee S.L."/>
            <person name="Lehman R."/>
            <person name="Li K."/>
            <person name="Li Z."/>
            <person name="Liang H."/>
            <person name="Lovelace S."/>
            <person name="Lu Z."/>
            <person name="Mansfield J.H."/>
            <person name="McCulloch K.J."/>
            <person name="Mathew T."/>
            <person name="Morton B."/>
            <person name="Muzny D.M."/>
            <person name="Neunemann D."/>
            <person name="Ongeri F."/>
            <person name="Pauchet Y."/>
            <person name="Pu L.L."/>
            <person name="Pyrousis I."/>
            <person name="Rao X.J."/>
            <person name="Redding A."/>
            <person name="Roesel C."/>
            <person name="Sanchez-Gracia A."/>
            <person name="Schaack S."/>
            <person name="Shukla A."/>
            <person name="Tetreau G."/>
            <person name="Wang Y."/>
            <person name="Xiong G.H."/>
            <person name="Traut W."/>
            <person name="Walsh T.K."/>
            <person name="Worley K.C."/>
            <person name="Wu D."/>
            <person name="Wu W."/>
            <person name="Wu Y.Q."/>
            <person name="Zhang X."/>
            <person name="Zou Z."/>
            <person name="Zucker H."/>
            <person name="Briscoe A.D."/>
            <person name="Burmester T."/>
            <person name="Clem R.J."/>
            <person name="Feyereisen R."/>
            <person name="Grimmelikhuijzen C.J.P."/>
            <person name="Hamodrakas S.J."/>
            <person name="Hansson B.S."/>
            <person name="Huguet E."/>
            <person name="Jermiin L.S."/>
            <person name="Lan Q."/>
            <person name="Lehman H.K."/>
            <person name="Lorenzen M."/>
            <person name="Merzendorfer H."/>
            <person name="Michalopoulos I."/>
            <person name="Morton D.B."/>
            <person name="Muthukrishnan S."/>
            <person name="Oakeshott J.G."/>
            <person name="Palmer W."/>
            <person name="Park Y."/>
            <person name="Passarelli A.L."/>
            <person name="Rozas J."/>
            <person name="Schwartz L.M."/>
            <person name="Smith W."/>
            <person name="Southgate A."/>
            <person name="Vilcinskas A."/>
            <person name="Vogt R."/>
            <person name="Wang P."/>
            <person name="Werren J."/>
            <person name="Yu X.Q."/>
            <person name="Zhou J.J."/>
            <person name="Brown S.J."/>
            <person name="Scherer S.E."/>
            <person name="Richards S."/>
            <person name="Blissard G.W."/>
        </authorList>
    </citation>
    <scope>NUCLEOTIDE SEQUENCE</scope>
</reference>
<dbReference type="Gene3D" id="3.30.160.60">
    <property type="entry name" value="Classic Zinc Finger"/>
    <property type="match status" value="1"/>
</dbReference>
<feature type="region of interest" description="Disordered" evidence="4">
    <location>
        <begin position="325"/>
        <end position="349"/>
    </location>
</feature>
<feature type="region of interest" description="Disordered" evidence="4">
    <location>
        <begin position="539"/>
        <end position="712"/>
    </location>
</feature>
<comment type="caution">
    <text evidence="6">The sequence shown here is derived from an EMBL/GenBank/DDBJ whole genome shotgun (WGS) entry which is preliminary data.</text>
</comment>